<sequence length="102" mass="11934">MSHELDKYSTRPDHVGPHDCAICLCSIEQEDDKARELNKCRHVFHGACIERWVTCGHWTCPICRSHIKFSGFCGVYEEIVVLGFVDSRMSDEENEAYNWWLR</sequence>
<dbReference type="InterPro" id="IPR013083">
    <property type="entry name" value="Znf_RING/FYVE/PHD"/>
</dbReference>
<evidence type="ECO:0000256" key="1">
    <source>
        <dbReference type="ARBA" id="ARBA00022723"/>
    </source>
</evidence>
<dbReference type="GO" id="GO:0016567">
    <property type="term" value="P:protein ubiquitination"/>
    <property type="evidence" value="ECO:0007669"/>
    <property type="project" value="TreeGrafter"/>
</dbReference>
<dbReference type="AlphaFoldDB" id="A0A5A7QPF4"/>
<dbReference type="Gene3D" id="3.30.40.10">
    <property type="entry name" value="Zinc/RING finger domain, C3HC4 (zinc finger)"/>
    <property type="match status" value="1"/>
</dbReference>
<gene>
    <name evidence="6" type="ORF">STAS_24377</name>
</gene>
<dbReference type="OrthoDB" id="9984778at2759"/>
<protein>
    <submittedName>
        <fullName evidence="6">RING/U-box superfamily protein</fullName>
    </submittedName>
</protein>
<dbReference type="PANTHER" id="PTHR45969">
    <property type="entry name" value="RING ZINC FINGER PROTEIN-RELATED"/>
    <property type="match status" value="1"/>
</dbReference>
<dbReference type="EMBL" id="BKCP01007829">
    <property type="protein sequence ID" value="GER47285.1"/>
    <property type="molecule type" value="Genomic_DNA"/>
</dbReference>
<name>A0A5A7QPF4_STRAF</name>
<evidence type="ECO:0000256" key="4">
    <source>
        <dbReference type="PROSITE-ProRule" id="PRU00175"/>
    </source>
</evidence>
<dbReference type="SUPFAM" id="SSF57850">
    <property type="entry name" value="RING/U-box"/>
    <property type="match status" value="1"/>
</dbReference>
<proteinExistence type="predicted"/>
<keyword evidence="1" id="KW-0479">Metal-binding</keyword>
<feature type="domain" description="RING-type" evidence="5">
    <location>
        <begin position="20"/>
        <end position="64"/>
    </location>
</feature>
<dbReference type="Pfam" id="PF13639">
    <property type="entry name" value="zf-RING_2"/>
    <property type="match status" value="1"/>
</dbReference>
<evidence type="ECO:0000313" key="6">
    <source>
        <dbReference type="EMBL" id="GER47285.1"/>
    </source>
</evidence>
<dbReference type="PROSITE" id="PS50089">
    <property type="entry name" value="ZF_RING_2"/>
    <property type="match status" value="1"/>
</dbReference>
<keyword evidence="3" id="KW-0862">Zinc</keyword>
<evidence type="ECO:0000256" key="2">
    <source>
        <dbReference type="ARBA" id="ARBA00022771"/>
    </source>
</evidence>
<dbReference type="GO" id="GO:0008270">
    <property type="term" value="F:zinc ion binding"/>
    <property type="evidence" value="ECO:0007669"/>
    <property type="project" value="UniProtKB-KW"/>
</dbReference>
<keyword evidence="2 4" id="KW-0863">Zinc-finger</keyword>
<comment type="caution">
    <text evidence="6">The sequence shown here is derived from an EMBL/GenBank/DDBJ whole genome shotgun (WGS) entry which is preliminary data.</text>
</comment>
<evidence type="ECO:0000256" key="3">
    <source>
        <dbReference type="ARBA" id="ARBA00022833"/>
    </source>
</evidence>
<dbReference type="SMART" id="SM00184">
    <property type="entry name" value="RING"/>
    <property type="match status" value="1"/>
</dbReference>
<evidence type="ECO:0000313" key="7">
    <source>
        <dbReference type="Proteomes" id="UP000325081"/>
    </source>
</evidence>
<evidence type="ECO:0000259" key="5">
    <source>
        <dbReference type="PROSITE" id="PS50089"/>
    </source>
</evidence>
<accession>A0A5A7QPF4</accession>
<organism evidence="6 7">
    <name type="scientific">Striga asiatica</name>
    <name type="common">Asiatic witchweed</name>
    <name type="synonym">Buchnera asiatica</name>
    <dbReference type="NCBI Taxonomy" id="4170"/>
    <lineage>
        <taxon>Eukaryota</taxon>
        <taxon>Viridiplantae</taxon>
        <taxon>Streptophyta</taxon>
        <taxon>Embryophyta</taxon>
        <taxon>Tracheophyta</taxon>
        <taxon>Spermatophyta</taxon>
        <taxon>Magnoliopsida</taxon>
        <taxon>eudicotyledons</taxon>
        <taxon>Gunneridae</taxon>
        <taxon>Pentapetalae</taxon>
        <taxon>asterids</taxon>
        <taxon>lamiids</taxon>
        <taxon>Lamiales</taxon>
        <taxon>Orobanchaceae</taxon>
        <taxon>Buchnereae</taxon>
        <taxon>Striga</taxon>
    </lineage>
</organism>
<dbReference type="GO" id="GO:0061630">
    <property type="term" value="F:ubiquitin protein ligase activity"/>
    <property type="evidence" value="ECO:0007669"/>
    <property type="project" value="TreeGrafter"/>
</dbReference>
<reference evidence="7" key="1">
    <citation type="journal article" date="2019" name="Curr. Biol.">
        <title>Genome Sequence of Striga asiatica Provides Insight into the Evolution of Plant Parasitism.</title>
        <authorList>
            <person name="Yoshida S."/>
            <person name="Kim S."/>
            <person name="Wafula E.K."/>
            <person name="Tanskanen J."/>
            <person name="Kim Y.M."/>
            <person name="Honaas L."/>
            <person name="Yang Z."/>
            <person name="Spallek T."/>
            <person name="Conn C.E."/>
            <person name="Ichihashi Y."/>
            <person name="Cheong K."/>
            <person name="Cui S."/>
            <person name="Der J.P."/>
            <person name="Gundlach H."/>
            <person name="Jiao Y."/>
            <person name="Hori C."/>
            <person name="Ishida J.K."/>
            <person name="Kasahara H."/>
            <person name="Kiba T."/>
            <person name="Kim M.S."/>
            <person name="Koo N."/>
            <person name="Laohavisit A."/>
            <person name="Lee Y.H."/>
            <person name="Lumba S."/>
            <person name="McCourt P."/>
            <person name="Mortimer J.C."/>
            <person name="Mutuku J.M."/>
            <person name="Nomura T."/>
            <person name="Sasaki-Sekimoto Y."/>
            <person name="Seto Y."/>
            <person name="Wang Y."/>
            <person name="Wakatake T."/>
            <person name="Sakakibara H."/>
            <person name="Demura T."/>
            <person name="Yamaguchi S."/>
            <person name="Yoneyama K."/>
            <person name="Manabe R.I."/>
            <person name="Nelson D.C."/>
            <person name="Schulman A.H."/>
            <person name="Timko M.P."/>
            <person name="dePamphilis C.W."/>
            <person name="Choi D."/>
            <person name="Shirasu K."/>
        </authorList>
    </citation>
    <scope>NUCLEOTIDE SEQUENCE [LARGE SCALE GENOMIC DNA]</scope>
    <source>
        <strain evidence="7">cv. UVA1</strain>
    </source>
</reference>
<dbReference type="InterPro" id="IPR001841">
    <property type="entry name" value="Znf_RING"/>
</dbReference>
<dbReference type="PANTHER" id="PTHR45969:SF69">
    <property type="entry name" value="FINGER DOMAIN PROTEIN, PUTATIVE (AFU_ORTHOLOGUE AFUA_3G12190)-RELATED"/>
    <property type="match status" value="1"/>
</dbReference>
<keyword evidence="7" id="KW-1185">Reference proteome</keyword>
<dbReference type="Proteomes" id="UP000325081">
    <property type="component" value="Unassembled WGS sequence"/>
</dbReference>